<dbReference type="Gene3D" id="2.130.10.10">
    <property type="entry name" value="YVTN repeat-like/Quinoprotein amine dehydrogenase"/>
    <property type="match status" value="1"/>
</dbReference>
<organism evidence="4 5">
    <name type="scientific">Heracleum sosnowskyi</name>
    <dbReference type="NCBI Taxonomy" id="360622"/>
    <lineage>
        <taxon>Eukaryota</taxon>
        <taxon>Viridiplantae</taxon>
        <taxon>Streptophyta</taxon>
        <taxon>Embryophyta</taxon>
        <taxon>Tracheophyta</taxon>
        <taxon>Spermatophyta</taxon>
        <taxon>Magnoliopsida</taxon>
        <taxon>eudicotyledons</taxon>
        <taxon>Gunneridae</taxon>
        <taxon>Pentapetalae</taxon>
        <taxon>asterids</taxon>
        <taxon>campanulids</taxon>
        <taxon>Apiales</taxon>
        <taxon>Apiaceae</taxon>
        <taxon>Apioideae</taxon>
        <taxon>apioid superclade</taxon>
        <taxon>Tordylieae</taxon>
        <taxon>Tordyliinae</taxon>
        <taxon>Heracleum</taxon>
    </lineage>
</organism>
<keyword evidence="5" id="KW-1185">Reference proteome</keyword>
<dbReference type="InterPro" id="IPR036322">
    <property type="entry name" value="WD40_repeat_dom_sf"/>
</dbReference>
<gene>
    <name evidence="4" type="ORF">POM88_052532</name>
</gene>
<feature type="repeat" description="WD" evidence="3">
    <location>
        <begin position="77"/>
        <end position="118"/>
    </location>
</feature>
<reference evidence="4" key="2">
    <citation type="submission" date="2023-05" db="EMBL/GenBank/DDBJ databases">
        <authorList>
            <person name="Schelkunov M.I."/>
        </authorList>
    </citation>
    <scope>NUCLEOTIDE SEQUENCE</scope>
    <source>
        <strain evidence="4">Hsosn_3</strain>
        <tissue evidence="4">Leaf</tissue>
    </source>
</reference>
<dbReference type="InterPro" id="IPR015943">
    <property type="entry name" value="WD40/YVTN_repeat-like_dom_sf"/>
</dbReference>
<evidence type="ECO:0000256" key="1">
    <source>
        <dbReference type="ARBA" id="ARBA00022574"/>
    </source>
</evidence>
<evidence type="ECO:0000256" key="2">
    <source>
        <dbReference type="ARBA" id="ARBA00022737"/>
    </source>
</evidence>
<evidence type="ECO:0000256" key="3">
    <source>
        <dbReference type="PROSITE-ProRule" id="PRU00221"/>
    </source>
</evidence>
<dbReference type="EMBL" id="JAUIZM010000013">
    <property type="protein sequence ID" value="KAK1353397.1"/>
    <property type="molecule type" value="Genomic_DNA"/>
</dbReference>
<sequence>MDLGQLAIVLFEIPRMHEEISRMKMLIGDGWGDPHEIGIVSGAIVNVVCTKELARADLEDSTVWLWNVEKNSFLSMFSGHNSSVSCGEFTPDGKIICTTFDDATLRIWNPKHGKNIHVIEGDTVEHPNILLIQFFKFRRGYQYSKFLCY</sequence>
<dbReference type="AlphaFoldDB" id="A0AAD8GS71"/>
<dbReference type="Pfam" id="PF00400">
    <property type="entry name" value="WD40"/>
    <property type="match status" value="1"/>
</dbReference>
<dbReference type="SUPFAM" id="SSF50978">
    <property type="entry name" value="WD40 repeat-like"/>
    <property type="match status" value="1"/>
</dbReference>
<evidence type="ECO:0000313" key="4">
    <source>
        <dbReference type="EMBL" id="KAK1353397.1"/>
    </source>
</evidence>
<dbReference type="InterPro" id="IPR001680">
    <property type="entry name" value="WD40_rpt"/>
</dbReference>
<evidence type="ECO:0000313" key="5">
    <source>
        <dbReference type="Proteomes" id="UP001237642"/>
    </source>
</evidence>
<comment type="caution">
    <text evidence="4">The sequence shown here is derived from an EMBL/GenBank/DDBJ whole genome shotgun (WGS) entry which is preliminary data.</text>
</comment>
<dbReference type="InterPro" id="IPR051179">
    <property type="entry name" value="WD_repeat_multifunction"/>
</dbReference>
<dbReference type="PANTHER" id="PTHR19857:SF8">
    <property type="entry name" value="ANGIO-ASSOCIATED MIGRATORY CELL PROTEIN"/>
    <property type="match status" value="1"/>
</dbReference>
<keyword evidence="1 3" id="KW-0853">WD repeat</keyword>
<name>A0AAD8GS71_9APIA</name>
<protein>
    <submittedName>
        <fullName evidence="4">Uncharacterized protein</fullName>
    </submittedName>
</protein>
<reference evidence="4" key="1">
    <citation type="submission" date="2023-02" db="EMBL/GenBank/DDBJ databases">
        <title>Genome of toxic invasive species Heracleum sosnowskyi carries increased number of genes despite the absence of recent whole-genome duplications.</title>
        <authorList>
            <person name="Schelkunov M."/>
            <person name="Shtratnikova V."/>
            <person name="Makarenko M."/>
            <person name="Klepikova A."/>
            <person name="Omelchenko D."/>
            <person name="Novikova G."/>
            <person name="Obukhova E."/>
            <person name="Bogdanov V."/>
            <person name="Penin A."/>
            <person name="Logacheva M."/>
        </authorList>
    </citation>
    <scope>NUCLEOTIDE SEQUENCE</scope>
    <source>
        <strain evidence="4">Hsosn_3</strain>
        <tissue evidence="4">Leaf</tissue>
    </source>
</reference>
<dbReference type="Proteomes" id="UP001237642">
    <property type="component" value="Unassembled WGS sequence"/>
</dbReference>
<accession>A0AAD8GS71</accession>
<dbReference type="PROSITE" id="PS50294">
    <property type="entry name" value="WD_REPEATS_REGION"/>
    <property type="match status" value="1"/>
</dbReference>
<dbReference type="SMART" id="SM00320">
    <property type="entry name" value="WD40"/>
    <property type="match status" value="1"/>
</dbReference>
<dbReference type="PANTHER" id="PTHR19857">
    <property type="entry name" value="MITOCHONDRIAL DIVISION PROTEIN 1-RELATED"/>
    <property type="match status" value="1"/>
</dbReference>
<dbReference type="PROSITE" id="PS50082">
    <property type="entry name" value="WD_REPEATS_2"/>
    <property type="match status" value="1"/>
</dbReference>
<keyword evidence="2" id="KW-0677">Repeat</keyword>
<proteinExistence type="predicted"/>